<gene>
    <name evidence="2" type="ORF">RBATCC27255_00218</name>
</gene>
<dbReference type="EMBL" id="NNSR01000023">
    <property type="protein sequence ID" value="PKD32562.1"/>
    <property type="molecule type" value="Genomic_DNA"/>
</dbReference>
<accession>A0A2N0UZZ6</accession>
<proteinExistence type="predicted"/>
<feature type="transmembrane region" description="Helical" evidence="1">
    <location>
        <begin position="20"/>
        <end position="39"/>
    </location>
</feature>
<keyword evidence="1" id="KW-1133">Transmembrane helix</keyword>
<dbReference type="AlphaFoldDB" id="A0A2N0UZZ6"/>
<evidence type="ECO:0008006" key="4">
    <source>
        <dbReference type="Google" id="ProtNLM"/>
    </source>
</evidence>
<comment type="caution">
    <text evidence="2">The sequence shown here is derived from an EMBL/GenBank/DDBJ whole genome shotgun (WGS) entry which is preliminary data.</text>
</comment>
<organism evidence="2 3">
    <name type="scientific">Ruminococcus bromii</name>
    <dbReference type="NCBI Taxonomy" id="40518"/>
    <lineage>
        <taxon>Bacteria</taxon>
        <taxon>Bacillati</taxon>
        <taxon>Bacillota</taxon>
        <taxon>Clostridia</taxon>
        <taxon>Eubacteriales</taxon>
        <taxon>Oscillospiraceae</taxon>
        <taxon>Ruminococcus</taxon>
    </lineage>
</organism>
<keyword evidence="1" id="KW-0472">Membrane</keyword>
<name>A0A2N0UZZ6_9FIRM</name>
<dbReference type="Proteomes" id="UP000233425">
    <property type="component" value="Unassembled WGS sequence"/>
</dbReference>
<feature type="transmembrane region" description="Helical" evidence="1">
    <location>
        <begin position="233"/>
        <end position="260"/>
    </location>
</feature>
<feature type="transmembrane region" description="Helical" evidence="1">
    <location>
        <begin position="59"/>
        <end position="76"/>
    </location>
</feature>
<sequence length="382" mass="40931">MNYQNTYYPFHQNIRILKGFFAKPLTLICGIVSGIAALFETVKFNSGSGGTNISVSAGAGSSLSILLCIALIFLFVKSRSNDPMPFGGMVTLIKVYAVIGIVAASIAVLALTGFTVSIGLFVQNAFRYFIPFLIIIAPIILVTLLHSVALLMWSGSIKKGATTVYLSDRGSVLLGVTSILLAVMSIATTVAMAVFINSYGQEISELLRSLADEYPSFHYNNAFEGNAVIKSMFVSAATVITIINSVLSAVFYGLFAALAISYHMYIKKYTMGINLGAAQAYEPTAEQSNIPVPPVAPVTNEMPTNNSQPVQQPIDFQPKSVDFGSMETHSDNIPKAAQFENPYTQAVADDASETPDAVICPNCHTKCGSGMKFCGNCGTRLR</sequence>
<feature type="transmembrane region" description="Helical" evidence="1">
    <location>
        <begin position="96"/>
        <end position="122"/>
    </location>
</feature>
<keyword evidence="1" id="KW-0812">Transmembrane</keyword>
<dbReference type="RefSeq" id="WP_101028357.1">
    <property type="nucleotide sequence ID" value="NZ_CABMMZ010000023.1"/>
</dbReference>
<keyword evidence="3" id="KW-1185">Reference proteome</keyword>
<reference evidence="2" key="1">
    <citation type="journal article" date="2018" name="Environ. Microbiol.">
        <title>Sporulation capability and amylosome conservation among diverse human colonic and rumen isolates of the keystone starch-degrader Ruminococcus bromii.</title>
        <authorList>
            <person name="Mukhopadhya I."/>
            <person name="Morais S."/>
            <person name="Laverde-Gomez J."/>
            <person name="Sheridan P.O."/>
            <person name="Walker A.W."/>
            <person name="Kelly W."/>
            <person name="Klieve A.V."/>
            <person name="Ouwerkerk D."/>
            <person name="Duncan S.H."/>
            <person name="Louis P."/>
            <person name="Koropatkin N."/>
            <person name="Cockburn D."/>
            <person name="Kibler R."/>
            <person name="Cooper P.J."/>
            <person name="Sandoval C."/>
            <person name="Crost E."/>
            <person name="Juge N."/>
            <person name="Bayer E.A."/>
            <person name="Flint H.J."/>
        </authorList>
    </citation>
    <scope>NUCLEOTIDE SEQUENCE [LARGE SCALE GENOMIC DNA]</scope>
    <source>
        <strain evidence="2">ATCC 27255</strain>
    </source>
</reference>
<evidence type="ECO:0000313" key="2">
    <source>
        <dbReference type="EMBL" id="PKD32562.1"/>
    </source>
</evidence>
<protein>
    <recommendedName>
        <fullName evidence="4">Zinc ribbon domain-containing protein</fullName>
    </recommendedName>
</protein>
<feature type="transmembrane region" description="Helical" evidence="1">
    <location>
        <begin position="172"/>
        <end position="196"/>
    </location>
</feature>
<feature type="transmembrane region" description="Helical" evidence="1">
    <location>
        <begin position="128"/>
        <end position="151"/>
    </location>
</feature>
<evidence type="ECO:0000313" key="3">
    <source>
        <dbReference type="Proteomes" id="UP000233425"/>
    </source>
</evidence>
<evidence type="ECO:0000256" key="1">
    <source>
        <dbReference type="SAM" id="Phobius"/>
    </source>
</evidence>